<sequence length="95" mass="11565">MSIWNYILDNEFSQRIDIEHIRNNMAYSYELEKIDIRSRKGVKHDRKQDAQLEVIEEKLNDLIIFQKAFMKYMDEDKSFNKEKFINILSDLTETE</sequence>
<protein>
    <submittedName>
        <fullName evidence="1">Uncharacterized protein</fullName>
    </submittedName>
</protein>
<dbReference type="EMBL" id="ABCK01000033">
    <property type="protein sequence ID" value="EDM25269.1"/>
    <property type="molecule type" value="Genomic_DNA"/>
</dbReference>
<evidence type="ECO:0000313" key="2">
    <source>
        <dbReference type="Proteomes" id="UP000004947"/>
    </source>
</evidence>
<proteinExistence type="predicted"/>
<dbReference type="STRING" id="313628.LNTAR_24858"/>
<dbReference type="AlphaFoldDB" id="A6DSX9"/>
<comment type="caution">
    <text evidence="1">The sequence shown here is derived from an EMBL/GenBank/DDBJ whole genome shotgun (WGS) entry which is preliminary data.</text>
</comment>
<dbReference type="Proteomes" id="UP000004947">
    <property type="component" value="Unassembled WGS sequence"/>
</dbReference>
<organism evidence="1 2">
    <name type="scientific">Lentisphaera araneosa HTCC2155</name>
    <dbReference type="NCBI Taxonomy" id="313628"/>
    <lineage>
        <taxon>Bacteria</taxon>
        <taxon>Pseudomonadati</taxon>
        <taxon>Lentisphaerota</taxon>
        <taxon>Lentisphaeria</taxon>
        <taxon>Lentisphaerales</taxon>
        <taxon>Lentisphaeraceae</taxon>
        <taxon>Lentisphaera</taxon>
    </lineage>
</organism>
<evidence type="ECO:0000313" key="1">
    <source>
        <dbReference type="EMBL" id="EDM25269.1"/>
    </source>
</evidence>
<gene>
    <name evidence="1" type="ORF">LNTAR_24858</name>
</gene>
<keyword evidence="2" id="KW-1185">Reference proteome</keyword>
<name>A6DSX9_9BACT</name>
<reference evidence="1 2" key="1">
    <citation type="journal article" date="2010" name="J. Bacteriol.">
        <title>Genome sequence of Lentisphaera araneosa HTCC2155T, the type species of the order Lentisphaerales in the phylum Lentisphaerae.</title>
        <authorList>
            <person name="Thrash J.C."/>
            <person name="Cho J.C."/>
            <person name="Vergin K.L."/>
            <person name="Morris R.M."/>
            <person name="Giovannoni S.J."/>
        </authorList>
    </citation>
    <scope>NUCLEOTIDE SEQUENCE [LARGE SCALE GENOMIC DNA]</scope>
    <source>
        <strain evidence="1 2">HTCC2155</strain>
    </source>
</reference>
<dbReference type="RefSeq" id="WP_007280935.1">
    <property type="nucleotide sequence ID" value="NZ_ABCK01000033.1"/>
</dbReference>
<accession>A6DSX9</accession>